<reference evidence="2 3" key="1">
    <citation type="submission" date="2024-08" db="EMBL/GenBank/DDBJ databases">
        <title>Genome mining of Saccharopolyspora cebuensis PGLac3 from Nigerian medicinal plant.</title>
        <authorList>
            <person name="Ezeobiora C.E."/>
            <person name="Igbokwe N.H."/>
            <person name="Amin D.H."/>
            <person name="Mendie U.E."/>
        </authorList>
    </citation>
    <scope>NUCLEOTIDE SEQUENCE [LARGE SCALE GENOMIC DNA]</scope>
    <source>
        <strain evidence="2 3">PGLac3</strain>
    </source>
</reference>
<dbReference type="Proteomes" id="UP001564626">
    <property type="component" value="Unassembled WGS sequence"/>
</dbReference>
<evidence type="ECO:0000256" key="1">
    <source>
        <dbReference type="SAM" id="MobiDB-lite"/>
    </source>
</evidence>
<dbReference type="EMBL" id="JBGEHV010000017">
    <property type="protein sequence ID" value="MEY8040043.1"/>
    <property type="molecule type" value="Genomic_DNA"/>
</dbReference>
<keyword evidence="3" id="KW-1185">Reference proteome</keyword>
<feature type="compositionally biased region" description="Polar residues" evidence="1">
    <location>
        <begin position="69"/>
        <end position="102"/>
    </location>
</feature>
<evidence type="ECO:0000313" key="2">
    <source>
        <dbReference type="EMBL" id="MEY8040043.1"/>
    </source>
</evidence>
<organism evidence="2 3">
    <name type="scientific">Saccharopolyspora cebuensis</name>
    <dbReference type="NCBI Taxonomy" id="418759"/>
    <lineage>
        <taxon>Bacteria</taxon>
        <taxon>Bacillati</taxon>
        <taxon>Actinomycetota</taxon>
        <taxon>Actinomycetes</taxon>
        <taxon>Pseudonocardiales</taxon>
        <taxon>Pseudonocardiaceae</taxon>
        <taxon>Saccharopolyspora</taxon>
    </lineage>
</organism>
<gene>
    <name evidence="2" type="ORF">AB8O55_11610</name>
</gene>
<accession>A0ABV4CHT0</accession>
<dbReference type="RefSeq" id="WP_369774780.1">
    <property type="nucleotide sequence ID" value="NZ_JBGEHV010000017.1"/>
</dbReference>
<evidence type="ECO:0000313" key="3">
    <source>
        <dbReference type="Proteomes" id="UP001564626"/>
    </source>
</evidence>
<protein>
    <submittedName>
        <fullName evidence="2">Uncharacterized protein</fullName>
    </submittedName>
</protein>
<sequence length="102" mass="11447">MLVIDSWAVLRRCRRQPRRRDRASVAWWTEVPRPPTGRVEPASPSGVPTSEALALFLRHLTERRGRSGRITSPETVRSNTSALPTALQESPTSATPDATSWW</sequence>
<name>A0ABV4CHT0_9PSEU</name>
<comment type="caution">
    <text evidence="2">The sequence shown here is derived from an EMBL/GenBank/DDBJ whole genome shotgun (WGS) entry which is preliminary data.</text>
</comment>
<feature type="region of interest" description="Disordered" evidence="1">
    <location>
        <begin position="64"/>
        <end position="102"/>
    </location>
</feature>
<proteinExistence type="predicted"/>